<evidence type="ECO:0000256" key="2">
    <source>
        <dbReference type="ARBA" id="ARBA00011738"/>
    </source>
</evidence>
<proteinExistence type="inferred from homology"/>
<reference evidence="8 9" key="1">
    <citation type="submission" date="2021-01" db="EMBL/GenBank/DDBJ databases">
        <title>Identification and Characterization of Corynebacterium sp.</title>
        <authorList>
            <person name="Luo Q."/>
            <person name="Qu P."/>
            <person name="Chen Q."/>
        </authorList>
    </citation>
    <scope>NUCLEOTIDE SEQUENCE [LARGE SCALE GENOMIC DNA]</scope>
    <source>
        <strain evidence="8 9">MC-18</strain>
    </source>
</reference>
<dbReference type="InterPro" id="IPR015421">
    <property type="entry name" value="PyrdxlP-dep_Trfase_major"/>
</dbReference>
<dbReference type="InterPro" id="IPR004839">
    <property type="entry name" value="Aminotransferase_I/II_large"/>
</dbReference>
<comment type="caution">
    <text evidence="8">The sequence shown here is derived from an EMBL/GenBank/DDBJ whole genome shotgun (WGS) entry which is preliminary data.</text>
</comment>
<comment type="cofactor">
    <cofactor evidence="1 6">
        <name>pyridoxal 5'-phosphate</name>
        <dbReference type="ChEBI" id="CHEBI:597326"/>
    </cofactor>
</comment>
<keyword evidence="4 6" id="KW-0808">Transferase</keyword>
<dbReference type="InterPro" id="IPR001917">
    <property type="entry name" value="Aminotrans_II_pyridoxalP_BS"/>
</dbReference>
<dbReference type="NCBIfam" id="NF002878">
    <property type="entry name" value="PRK03321.1"/>
    <property type="match status" value="1"/>
</dbReference>
<dbReference type="GO" id="GO:0030170">
    <property type="term" value="F:pyridoxal phosphate binding"/>
    <property type="evidence" value="ECO:0007669"/>
    <property type="project" value="UniProtKB-UniRule"/>
</dbReference>
<evidence type="ECO:0000256" key="1">
    <source>
        <dbReference type="ARBA" id="ARBA00001933"/>
    </source>
</evidence>
<dbReference type="PANTHER" id="PTHR43643:SF3">
    <property type="entry name" value="HISTIDINOL-PHOSPHATE AMINOTRANSFERASE"/>
    <property type="match status" value="1"/>
</dbReference>
<comment type="subunit">
    <text evidence="2 6">Homodimer.</text>
</comment>
<protein>
    <recommendedName>
        <fullName evidence="6">Aromatic amino acid aminotransferase</fullName>
        <shortName evidence="6">ArAT</shortName>
        <ecNumber evidence="6">2.6.1.57</ecNumber>
    </recommendedName>
</protein>
<dbReference type="EC" id="2.6.1.57" evidence="6"/>
<comment type="similarity">
    <text evidence="6">Belongs to the class-II pyridoxal-phosphate-dependent aminotransferase family.</text>
</comment>
<name>A0AAW5HWN3_9CORY</name>
<keyword evidence="3 6" id="KW-0032">Aminotransferase</keyword>
<dbReference type="Gene3D" id="3.40.640.10">
    <property type="entry name" value="Type I PLP-dependent aspartate aminotransferase-like (Major domain)"/>
    <property type="match status" value="1"/>
</dbReference>
<feature type="modified residue" description="N6-(pyridoxal phosphate)lysine" evidence="6">
    <location>
        <position position="213"/>
    </location>
</feature>
<dbReference type="SUPFAM" id="SSF53383">
    <property type="entry name" value="PLP-dependent transferases"/>
    <property type="match status" value="1"/>
</dbReference>
<evidence type="ECO:0000256" key="4">
    <source>
        <dbReference type="ARBA" id="ARBA00022679"/>
    </source>
</evidence>
<sequence>MIRKDLDSLPSYVPGQRNERAVKLSSNEIAEGPLPAVEEAMAQSLRSVNRYPDMGAMQLREAIAASLGVRSEQVAVGTGSSALCQQLVTMTSQPGNEVVFPWRSFEAYPIFAQIAGATPVAVPLTADHRMDLPAMADAITPRTSLVFVCNPNNPTGTTITEREWADFMARVPQDVIVALDEAYFEYNAATDSPRGVDEIQVYPNVVCLRTFSKAYGLAGARVGYAFGQEETIDALNKVAVPFSVSSVAQVGALASLSSQDELHDRVARTRAQRERLQEFFAAYGTPHSEANFVWVPAESLNESPQDLAAQLASHGVLVRAFDEGIRITVTNEEETNACTAAWRALDNGGRRNLS</sequence>
<dbReference type="HAMAP" id="MF_01023">
    <property type="entry name" value="HisC_aminotrans_2"/>
    <property type="match status" value="1"/>
</dbReference>
<evidence type="ECO:0000256" key="3">
    <source>
        <dbReference type="ARBA" id="ARBA00022576"/>
    </source>
</evidence>
<dbReference type="GO" id="GO:0004400">
    <property type="term" value="F:histidinol-phosphate transaminase activity"/>
    <property type="evidence" value="ECO:0007669"/>
    <property type="project" value="InterPro"/>
</dbReference>
<dbReference type="Proteomes" id="UP001205920">
    <property type="component" value="Unassembled WGS sequence"/>
</dbReference>
<evidence type="ECO:0000256" key="5">
    <source>
        <dbReference type="ARBA" id="ARBA00022898"/>
    </source>
</evidence>
<dbReference type="GO" id="GO:0008793">
    <property type="term" value="F:aromatic-amino-acid transaminase activity"/>
    <property type="evidence" value="ECO:0007669"/>
    <property type="project" value="UniProtKB-UniRule"/>
</dbReference>
<dbReference type="AlphaFoldDB" id="A0AAW5HWN3"/>
<comment type="catalytic activity">
    <reaction evidence="6">
        <text>an aromatic L-alpha-amino acid + 2-oxoglutarate = an aromatic oxo-acid + L-glutamate</text>
        <dbReference type="Rhea" id="RHEA:17533"/>
        <dbReference type="ChEBI" id="CHEBI:16810"/>
        <dbReference type="ChEBI" id="CHEBI:29985"/>
        <dbReference type="ChEBI" id="CHEBI:73309"/>
        <dbReference type="ChEBI" id="CHEBI:84824"/>
        <dbReference type="EC" id="2.6.1.57"/>
    </reaction>
</comment>
<dbReference type="Pfam" id="PF00155">
    <property type="entry name" value="Aminotran_1_2"/>
    <property type="match status" value="1"/>
</dbReference>
<dbReference type="PROSITE" id="PS00599">
    <property type="entry name" value="AA_TRANSFER_CLASS_2"/>
    <property type="match status" value="1"/>
</dbReference>
<dbReference type="EMBL" id="JAEUWV010000003">
    <property type="protein sequence ID" value="MCO6394166.1"/>
    <property type="molecule type" value="Genomic_DNA"/>
</dbReference>
<evidence type="ECO:0000259" key="7">
    <source>
        <dbReference type="Pfam" id="PF00155"/>
    </source>
</evidence>
<comment type="function">
    <text evidence="6">Aminotransferase that catalyzes the conversion of aromatic amino acids and 2-oxoglutarate into corresponding aromatic oxo acids and L-glutamate.</text>
</comment>
<dbReference type="PANTHER" id="PTHR43643">
    <property type="entry name" value="HISTIDINOL-PHOSPHATE AMINOTRANSFERASE 2"/>
    <property type="match status" value="1"/>
</dbReference>
<dbReference type="InterPro" id="IPR015422">
    <property type="entry name" value="PyrdxlP-dep_Trfase_small"/>
</dbReference>
<dbReference type="InterPro" id="IPR005861">
    <property type="entry name" value="HisP_aminotrans"/>
</dbReference>
<keyword evidence="5 6" id="KW-0663">Pyridoxal phosphate</keyword>
<dbReference type="InterPro" id="IPR050106">
    <property type="entry name" value="HistidinolP_aminotransfase"/>
</dbReference>
<organism evidence="8 9">
    <name type="scientific">Corynebacterium lipophilum</name>
    <dbReference type="NCBI Taxonomy" id="2804918"/>
    <lineage>
        <taxon>Bacteria</taxon>
        <taxon>Bacillati</taxon>
        <taxon>Actinomycetota</taxon>
        <taxon>Actinomycetes</taxon>
        <taxon>Mycobacteriales</taxon>
        <taxon>Corynebacteriaceae</taxon>
        <taxon>Corynebacterium</taxon>
    </lineage>
</organism>
<feature type="domain" description="Aminotransferase class I/classII large" evidence="7">
    <location>
        <begin position="22"/>
        <end position="338"/>
    </location>
</feature>
<dbReference type="InterPro" id="IPR015424">
    <property type="entry name" value="PyrdxlP-dep_Trfase"/>
</dbReference>
<accession>A0AAW5HWN3</accession>
<evidence type="ECO:0000313" key="9">
    <source>
        <dbReference type="Proteomes" id="UP001205920"/>
    </source>
</evidence>
<evidence type="ECO:0000313" key="8">
    <source>
        <dbReference type="EMBL" id="MCO6394166.1"/>
    </source>
</evidence>
<dbReference type="HAMAP" id="MF_01513">
    <property type="entry name" value="Phe_aminotrans_2"/>
    <property type="match status" value="1"/>
</dbReference>
<keyword evidence="9" id="KW-1185">Reference proteome</keyword>
<evidence type="ECO:0000256" key="6">
    <source>
        <dbReference type="HAMAP-Rule" id="MF_01513"/>
    </source>
</evidence>
<dbReference type="CDD" id="cd00609">
    <property type="entry name" value="AAT_like"/>
    <property type="match status" value="1"/>
</dbReference>
<dbReference type="Gene3D" id="3.90.1150.10">
    <property type="entry name" value="Aspartate Aminotransferase, domain 1"/>
    <property type="match status" value="1"/>
</dbReference>
<dbReference type="NCBIfam" id="TIGR01141">
    <property type="entry name" value="hisC"/>
    <property type="match status" value="1"/>
</dbReference>
<dbReference type="GO" id="GO:0000105">
    <property type="term" value="P:L-histidine biosynthetic process"/>
    <property type="evidence" value="ECO:0007669"/>
    <property type="project" value="InterPro"/>
</dbReference>
<dbReference type="InterPro" id="IPR024892">
    <property type="entry name" value="ArAT"/>
</dbReference>
<gene>
    <name evidence="8" type="primary">hisC</name>
    <name evidence="6" type="synonym">pat</name>
    <name evidence="8" type="ORF">JMN37_04090</name>
</gene>
<dbReference type="RefSeq" id="WP_252931103.1">
    <property type="nucleotide sequence ID" value="NZ_JAEUWV010000003.1"/>
</dbReference>